<feature type="domain" description="Major facilitator superfamily (MFS) profile" evidence="7">
    <location>
        <begin position="16"/>
        <end position="397"/>
    </location>
</feature>
<dbReference type="GO" id="GO:0022857">
    <property type="term" value="F:transmembrane transporter activity"/>
    <property type="evidence" value="ECO:0007669"/>
    <property type="project" value="InterPro"/>
</dbReference>
<feature type="transmembrane region" description="Helical" evidence="6">
    <location>
        <begin position="312"/>
        <end position="335"/>
    </location>
</feature>
<sequence length="406" mass="44054">MSGQNIVHQENKGKAYTILLFTGIVFIAFNLRPAITSVGPLIGTIRDDVGFSNWSVALLTSLPLIAFAIMSPIAPKLANRLSNERTLAFGLLVLIIGISLRSISVIFLLFLGTLFIGFGIAICNVLLPGVIKEKFPTKVAIMTSIYTSSMSIFATSASGVSVPLAEGLQLGWQLALFIWIIPAAIGLIIWTIIYRKNNIKSEEKMAFFEPDKGSGMWKAPLAWKVALFMGLQSSIFYITISWLPEILMGYGMDKTTAGVMLSYFQFIGIPVSFIVPMIAVKMKSQSLLVLIVNTLYIIGVTCLIMNPSFVVTLIAIACIGTASSANFALALSFLAIRARNAKQAAELSGMAQSIGYLLAATGPIMIGFIYDLTQVWTIPLYLLIGITIVIIYFGMAAGQNKYVLDK</sequence>
<comment type="caution">
    <text evidence="8">The sequence shown here is derived from an EMBL/GenBank/DDBJ whole genome shotgun (WGS) entry which is preliminary data.</text>
</comment>
<dbReference type="PANTHER" id="PTHR23523:SF2">
    <property type="entry name" value="2-NITROIMIDAZOLE TRANSPORTER"/>
    <property type="match status" value="1"/>
</dbReference>
<evidence type="ECO:0000313" key="9">
    <source>
        <dbReference type="Proteomes" id="UP000247978"/>
    </source>
</evidence>
<accession>A0A2V3W8S5</accession>
<evidence type="ECO:0000256" key="2">
    <source>
        <dbReference type="ARBA" id="ARBA00022448"/>
    </source>
</evidence>
<dbReference type="AlphaFoldDB" id="A0A2V3W8S5"/>
<keyword evidence="9" id="KW-1185">Reference proteome</keyword>
<comment type="subcellular location">
    <subcellularLocation>
        <location evidence="1">Cell membrane</location>
        <topology evidence="1">Multi-pass membrane protein</topology>
    </subcellularLocation>
</comment>
<dbReference type="SUPFAM" id="SSF103473">
    <property type="entry name" value="MFS general substrate transporter"/>
    <property type="match status" value="1"/>
</dbReference>
<feature type="transmembrane region" description="Helical" evidence="6">
    <location>
        <begin position="287"/>
        <end position="306"/>
    </location>
</feature>
<organism evidence="8 9">
    <name type="scientific">Pseudogracilibacillus auburnensis</name>
    <dbReference type="NCBI Taxonomy" id="1494959"/>
    <lineage>
        <taxon>Bacteria</taxon>
        <taxon>Bacillati</taxon>
        <taxon>Bacillota</taxon>
        <taxon>Bacilli</taxon>
        <taxon>Bacillales</taxon>
        <taxon>Bacillaceae</taxon>
        <taxon>Pseudogracilibacillus</taxon>
    </lineage>
</organism>
<name>A0A2V3W8S5_9BACI</name>
<feature type="transmembrane region" description="Helical" evidence="6">
    <location>
        <begin position="221"/>
        <end position="240"/>
    </location>
</feature>
<dbReference type="PANTHER" id="PTHR23523">
    <property type="match status" value="1"/>
</dbReference>
<feature type="transmembrane region" description="Helical" evidence="6">
    <location>
        <begin position="86"/>
        <end position="103"/>
    </location>
</feature>
<dbReference type="Gene3D" id="1.20.1250.20">
    <property type="entry name" value="MFS general substrate transporter like domains"/>
    <property type="match status" value="2"/>
</dbReference>
<keyword evidence="3 6" id="KW-0812">Transmembrane</keyword>
<evidence type="ECO:0000256" key="1">
    <source>
        <dbReference type="ARBA" id="ARBA00004651"/>
    </source>
</evidence>
<evidence type="ECO:0000256" key="6">
    <source>
        <dbReference type="SAM" id="Phobius"/>
    </source>
</evidence>
<dbReference type="CDD" id="cd17339">
    <property type="entry name" value="MFS_NIMT_CynX_like"/>
    <property type="match status" value="1"/>
</dbReference>
<dbReference type="PROSITE" id="PS50850">
    <property type="entry name" value="MFS"/>
    <property type="match status" value="1"/>
</dbReference>
<dbReference type="InterPro" id="IPR020846">
    <property type="entry name" value="MFS_dom"/>
</dbReference>
<dbReference type="Proteomes" id="UP000247978">
    <property type="component" value="Unassembled WGS sequence"/>
</dbReference>
<keyword evidence="4 6" id="KW-1133">Transmembrane helix</keyword>
<reference evidence="8 9" key="1">
    <citation type="submission" date="2018-05" db="EMBL/GenBank/DDBJ databases">
        <title>Genomic Encyclopedia of Type Strains, Phase IV (KMG-IV): sequencing the most valuable type-strain genomes for metagenomic binning, comparative biology and taxonomic classification.</title>
        <authorList>
            <person name="Goeker M."/>
        </authorList>
    </citation>
    <scope>NUCLEOTIDE SEQUENCE [LARGE SCALE GENOMIC DNA]</scope>
    <source>
        <strain evidence="8 9">DSM 28556</strain>
    </source>
</reference>
<evidence type="ECO:0000256" key="5">
    <source>
        <dbReference type="ARBA" id="ARBA00023136"/>
    </source>
</evidence>
<evidence type="ECO:0000313" key="8">
    <source>
        <dbReference type="EMBL" id="PXW89564.1"/>
    </source>
</evidence>
<dbReference type="EMBL" id="QJJQ01000002">
    <property type="protein sequence ID" value="PXW89564.1"/>
    <property type="molecule type" value="Genomic_DNA"/>
</dbReference>
<feature type="transmembrane region" description="Helical" evidence="6">
    <location>
        <begin position="55"/>
        <end position="74"/>
    </location>
</feature>
<keyword evidence="2" id="KW-0813">Transport</keyword>
<evidence type="ECO:0000256" key="4">
    <source>
        <dbReference type="ARBA" id="ARBA00022989"/>
    </source>
</evidence>
<protein>
    <submittedName>
        <fullName evidence="8">CP family cyanate transporter-like MFS transporter</fullName>
    </submittedName>
</protein>
<feature type="transmembrane region" description="Helical" evidence="6">
    <location>
        <begin position="376"/>
        <end position="397"/>
    </location>
</feature>
<dbReference type="InterPro" id="IPR036259">
    <property type="entry name" value="MFS_trans_sf"/>
</dbReference>
<feature type="transmembrane region" description="Helical" evidence="6">
    <location>
        <begin position="139"/>
        <end position="160"/>
    </location>
</feature>
<dbReference type="Pfam" id="PF07690">
    <property type="entry name" value="MFS_1"/>
    <property type="match status" value="1"/>
</dbReference>
<dbReference type="RefSeq" id="WP_244916428.1">
    <property type="nucleotide sequence ID" value="NZ_JBHUHB010000001.1"/>
</dbReference>
<keyword evidence="5 6" id="KW-0472">Membrane</keyword>
<feature type="transmembrane region" description="Helical" evidence="6">
    <location>
        <begin position="260"/>
        <end position="280"/>
    </location>
</feature>
<feature type="transmembrane region" description="Helical" evidence="6">
    <location>
        <begin position="109"/>
        <end position="127"/>
    </location>
</feature>
<proteinExistence type="predicted"/>
<feature type="transmembrane region" description="Helical" evidence="6">
    <location>
        <begin position="15"/>
        <end position="35"/>
    </location>
</feature>
<evidence type="ECO:0000256" key="3">
    <source>
        <dbReference type="ARBA" id="ARBA00022692"/>
    </source>
</evidence>
<feature type="transmembrane region" description="Helical" evidence="6">
    <location>
        <begin position="172"/>
        <end position="194"/>
    </location>
</feature>
<gene>
    <name evidence="8" type="ORF">DFR56_102342</name>
</gene>
<evidence type="ECO:0000259" key="7">
    <source>
        <dbReference type="PROSITE" id="PS50850"/>
    </source>
</evidence>
<feature type="transmembrane region" description="Helical" evidence="6">
    <location>
        <begin position="347"/>
        <end position="370"/>
    </location>
</feature>
<dbReference type="InterPro" id="IPR052524">
    <property type="entry name" value="MFS_Cyanate_Porter"/>
</dbReference>
<dbReference type="InterPro" id="IPR011701">
    <property type="entry name" value="MFS"/>
</dbReference>
<dbReference type="GO" id="GO:0005886">
    <property type="term" value="C:plasma membrane"/>
    <property type="evidence" value="ECO:0007669"/>
    <property type="project" value="UniProtKB-SubCell"/>
</dbReference>